<sequence>MSDFKRYGSSVGANSASGKTTSDAHLYVSTTGPSAITVDKHHHKHKEHKHKHKEHKEHKEHKVHKEHKEHKHKEKPGFFDKLLDGIRENPKPKTIEQQVDGSHHHHHTTHSHPHTVTTHSTHHHTTHSHHHHHPSSSSTKIATHDTGFRKTGSSVGPGCEPKPVTKVVVTHHHVSVSPSHSNFCSNCGTKVPSVQSNFCVQCGRRV</sequence>
<feature type="region of interest" description="Disordered" evidence="1">
    <location>
        <begin position="42"/>
        <end position="74"/>
    </location>
</feature>
<proteinExistence type="predicted"/>
<evidence type="ECO:0000256" key="1">
    <source>
        <dbReference type="SAM" id="MobiDB-lite"/>
    </source>
</evidence>
<feature type="compositionally biased region" description="Polar residues" evidence="1">
    <location>
        <begin position="11"/>
        <end position="20"/>
    </location>
</feature>
<dbReference type="EMBL" id="ADBJ01000017">
    <property type="protein sequence ID" value="EFA83201.1"/>
    <property type="molecule type" value="Genomic_DNA"/>
</dbReference>
<dbReference type="RefSeq" id="XP_020435318.1">
    <property type="nucleotide sequence ID" value="XM_020574904.1"/>
</dbReference>
<dbReference type="OMA" id="ESESQHC"/>
<accession>D3B5Q3</accession>
<dbReference type="InParanoid" id="D3B5Q3"/>
<reference evidence="2 3" key="1">
    <citation type="journal article" date="2011" name="Genome Res.">
        <title>Phylogeny-wide analysis of social amoeba genomes highlights ancient origins for complex intercellular communication.</title>
        <authorList>
            <person name="Heidel A.J."/>
            <person name="Lawal H.M."/>
            <person name="Felder M."/>
            <person name="Schilde C."/>
            <person name="Helps N.R."/>
            <person name="Tunggal B."/>
            <person name="Rivero F."/>
            <person name="John U."/>
            <person name="Schleicher M."/>
            <person name="Eichinger L."/>
            <person name="Platzer M."/>
            <person name="Noegel A.A."/>
            <person name="Schaap P."/>
            <person name="Gloeckner G."/>
        </authorList>
    </citation>
    <scope>NUCLEOTIDE SEQUENCE [LARGE SCALE GENOMIC DNA]</scope>
    <source>
        <strain evidence="3">ATCC 26659 / Pp 5 / PN500</strain>
    </source>
</reference>
<protein>
    <recommendedName>
        <fullName evidence="4">Zinc-ribbon domain-containing protein</fullName>
    </recommendedName>
</protein>
<organism evidence="2 3">
    <name type="scientific">Heterostelium pallidum (strain ATCC 26659 / Pp 5 / PN500)</name>
    <name type="common">Cellular slime mold</name>
    <name type="synonym">Polysphondylium pallidum</name>
    <dbReference type="NCBI Taxonomy" id="670386"/>
    <lineage>
        <taxon>Eukaryota</taxon>
        <taxon>Amoebozoa</taxon>
        <taxon>Evosea</taxon>
        <taxon>Eumycetozoa</taxon>
        <taxon>Dictyostelia</taxon>
        <taxon>Acytosteliales</taxon>
        <taxon>Acytosteliaceae</taxon>
        <taxon>Heterostelium</taxon>
    </lineage>
</organism>
<comment type="caution">
    <text evidence="2">The sequence shown here is derived from an EMBL/GenBank/DDBJ whole genome shotgun (WGS) entry which is preliminary data.</text>
</comment>
<name>D3B5Q3_HETP5</name>
<evidence type="ECO:0000313" key="2">
    <source>
        <dbReference type="EMBL" id="EFA83201.1"/>
    </source>
</evidence>
<evidence type="ECO:0000313" key="3">
    <source>
        <dbReference type="Proteomes" id="UP000001396"/>
    </source>
</evidence>
<feature type="compositionally biased region" description="Basic residues" evidence="1">
    <location>
        <begin position="103"/>
        <end position="113"/>
    </location>
</feature>
<feature type="compositionally biased region" description="Basic residues" evidence="1">
    <location>
        <begin position="120"/>
        <end position="134"/>
    </location>
</feature>
<dbReference type="GeneID" id="31359478"/>
<feature type="region of interest" description="Disordered" evidence="1">
    <location>
        <begin position="1"/>
        <end position="20"/>
    </location>
</feature>
<feature type="region of interest" description="Disordered" evidence="1">
    <location>
        <begin position="95"/>
        <end position="161"/>
    </location>
</feature>
<dbReference type="AlphaFoldDB" id="D3B5Q3"/>
<gene>
    <name evidence="2" type="ORF">PPL_03991</name>
</gene>
<dbReference type="Proteomes" id="UP000001396">
    <property type="component" value="Unassembled WGS sequence"/>
</dbReference>
<evidence type="ECO:0008006" key="4">
    <source>
        <dbReference type="Google" id="ProtNLM"/>
    </source>
</evidence>
<keyword evidence="3" id="KW-1185">Reference proteome</keyword>